<keyword evidence="5" id="KW-0998">Cell outer membrane</keyword>
<dbReference type="PANTHER" id="PTHR30332:SF17">
    <property type="entry name" value="TYPE IV PILIATION SYSTEM PROTEIN DR_0774-RELATED"/>
    <property type="match status" value="1"/>
</dbReference>
<dbReference type="InterPro" id="IPR011990">
    <property type="entry name" value="TPR-like_helical_dom_sf"/>
</dbReference>
<feature type="region of interest" description="Disordered" evidence="9">
    <location>
        <begin position="113"/>
        <end position="151"/>
    </location>
</feature>
<evidence type="ECO:0000256" key="1">
    <source>
        <dbReference type="ARBA" id="ARBA00004370"/>
    </source>
</evidence>
<keyword evidence="4" id="KW-0472">Membrane</keyword>
<dbReference type="SMART" id="SM00028">
    <property type="entry name" value="TPR"/>
    <property type="match status" value="2"/>
</dbReference>
<keyword evidence="2 8" id="KW-0813">Transport</keyword>
<dbReference type="InterPro" id="IPR001775">
    <property type="entry name" value="GspD/PilQ"/>
</dbReference>
<keyword evidence="6" id="KW-0802">TPR repeat</keyword>
<name>A0A4Q1SDS5_9BACT</name>
<reference evidence="11 12" key="1">
    <citation type="journal article" date="2016" name="Int. J. Syst. Evol. Microbiol.">
        <title>Acidipila dinghuensis sp. nov., an acidobacterium isolated from forest soil.</title>
        <authorList>
            <person name="Jiang Y.W."/>
            <person name="Wang J."/>
            <person name="Chen M.H."/>
            <person name="Lv Y.Y."/>
            <person name="Qiu L.H."/>
        </authorList>
    </citation>
    <scope>NUCLEOTIDE SEQUENCE [LARGE SCALE GENOMIC DNA]</scope>
    <source>
        <strain evidence="11 12">DHOF10</strain>
    </source>
</reference>
<comment type="caution">
    <text evidence="11">The sequence shown here is derived from an EMBL/GenBank/DDBJ whole genome shotgun (WGS) entry which is preliminary data.</text>
</comment>
<dbReference type="Pfam" id="PF00263">
    <property type="entry name" value="Secretin"/>
    <property type="match status" value="1"/>
</dbReference>
<dbReference type="GO" id="GO:0009279">
    <property type="term" value="C:cell outer membrane"/>
    <property type="evidence" value="ECO:0007669"/>
    <property type="project" value="UniProtKB-SubCell"/>
</dbReference>
<dbReference type="PANTHER" id="PTHR30332">
    <property type="entry name" value="PROBABLE GENERAL SECRETION PATHWAY PROTEIN D"/>
    <property type="match status" value="1"/>
</dbReference>
<protein>
    <submittedName>
        <fullName evidence="11">Type II and III secretion system protein</fullName>
    </submittedName>
</protein>
<feature type="domain" description="Secretin/TonB short N-terminal" evidence="10">
    <location>
        <begin position="168"/>
        <end position="218"/>
    </location>
</feature>
<evidence type="ECO:0000256" key="2">
    <source>
        <dbReference type="ARBA" id="ARBA00022448"/>
    </source>
</evidence>
<evidence type="ECO:0000256" key="7">
    <source>
        <dbReference type="RuleBase" id="RU004003"/>
    </source>
</evidence>
<dbReference type="GO" id="GO:0009306">
    <property type="term" value="P:protein secretion"/>
    <property type="evidence" value="ECO:0007669"/>
    <property type="project" value="InterPro"/>
</dbReference>
<evidence type="ECO:0000313" key="12">
    <source>
        <dbReference type="Proteomes" id="UP000290253"/>
    </source>
</evidence>
<evidence type="ECO:0000256" key="5">
    <source>
        <dbReference type="ARBA" id="ARBA00023237"/>
    </source>
</evidence>
<dbReference type="SMART" id="SM00965">
    <property type="entry name" value="STN"/>
    <property type="match status" value="1"/>
</dbReference>
<sequence length="574" mass="62098">MSLLAILGTTGTARADSAKKLFKAGQAAEARQDLETAYSDYTQALEKSPGDLAYKLAVARLRTQAAGVHIRKGESLVASGQPVQALVEFFRAREMDPANDLAAQDITKTEELLRKRDQKAEAPPVNEEDSDEAAPPTHLDPLPPTPMTLHATQDPATLYRTIGKIANLNVLVDPDLQPKSVTLDLKDVSPAEALRVLAQVSGTFYKPVTHNTIYVAADNRTKRKLLDTEAVRTFYLQNVSQQSDLNDVQTTLRNLMQGARLYAVQGQNAIVMRGTPDELLLAKNIIADIDRPKPEVLVDVYVMEVSRTKEHDLGLSPPTSLSVSSNSSTTLNAIGRNSSYSYSIGEAQAELLLSDSTTRLLQNPTVRALDGQKATLNIGEKYPYSTGSYTTATSSSSSAVETQFQYIDVGVKVEMTPTIHQNRDVTLKMAVEVSSVSGTETIDDVSEPIIAQQKAEETVRLKDGEPSVLAGLVEREVTGSVSGWPGAGEVPLLKYLFSTQDKTNTDEEIVFMLVPHIVRAAQNNDATSPEIDSGAGDTIQIQRIARAKMAEQTAKPATDAQPPQPAKGDQPAHP</sequence>
<dbReference type="AlphaFoldDB" id="A0A4Q1SDS5"/>
<comment type="subcellular location">
    <subcellularLocation>
        <location evidence="8">Cell outer membrane</location>
    </subcellularLocation>
    <subcellularLocation>
        <location evidence="1">Membrane</location>
    </subcellularLocation>
</comment>
<dbReference type="InterPro" id="IPR004846">
    <property type="entry name" value="T2SS/T3SS_dom"/>
</dbReference>
<comment type="similarity">
    <text evidence="7">Belongs to the bacterial secretin family.</text>
</comment>
<dbReference type="Proteomes" id="UP000290253">
    <property type="component" value="Unassembled WGS sequence"/>
</dbReference>
<feature type="region of interest" description="Disordered" evidence="9">
    <location>
        <begin position="547"/>
        <end position="574"/>
    </location>
</feature>
<dbReference type="InterPro" id="IPR038591">
    <property type="entry name" value="NolW-like_sf"/>
</dbReference>
<proteinExistence type="inferred from homology"/>
<dbReference type="Gene3D" id="1.25.40.10">
    <property type="entry name" value="Tetratricopeptide repeat domain"/>
    <property type="match status" value="1"/>
</dbReference>
<feature type="repeat" description="TPR" evidence="6">
    <location>
        <begin position="18"/>
        <end position="51"/>
    </location>
</feature>
<dbReference type="InterPro" id="IPR005644">
    <property type="entry name" value="NolW-like"/>
</dbReference>
<dbReference type="PRINTS" id="PR01032">
    <property type="entry name" value="PHAGEIV"/>
</dbReference>
<dbReference type="SUPFAM" id="SSF48452">
    <property type="entry name" value="TPR-like"/>
    <property type="match status" value="1"/>
</dbReference>
<dbReference type="InterPro" id="IPR050810">
    <property type="entry name" value="Bact_Secretion_Sys_Channel"/>
</dbReference>
<dbReference type="InterPro" id="IPR019734">
    <property type="entry name" value="TPR_rpt"/>
</dbReference>
<dbReference type="GO" id="GO:0015627">
    <property type="term" value="C:type II protein secretion system complex"/>
    <property type="evidence" value="ECO:0007669"/>
    <property type="project" value="TreeGrafter"/>
</dbReference>
<evidence type="ECO:0000259" key="10">
    <source>
        <dbReference type="SMART" id="SM00965"/>
    </source>
</evidence>
<evidence type="ECO:0000256" key="6">
    <source>
        <dbReference type="PROSITE-ProRule" id="PRU00339"/>
    </source>
</evidence>
<gene>
    <name evidence="11" type="ORF">ESZ00_11655</name>
</gene>
<organism evidence="11 12">
    <name type="scientific">Silvibacterium dinghuense</name>
    <dbReference type="NCBI Taxonomy" id="1560006"/>
    <lineage>
        <taxon>Bacteria</taxon>
        <taxon>Pseudomonadati</taxon>
        <taxon>Acidobacteriota</taxon>
        <taxon>Terriglobia</taxon>
        <taxon>Terriglobales</taxon>
        <taxon>Acidobacteriaceae</taxon>
        <taxon>Silvibacterium</taxon>
    </lineage>
</organism>
<dbReference type="OrthoDB" id="9775455at2"/>
<dbReference type="EMBL" id="SDMK01000002">
    <property type="protein sequence ID" value="RXS95247.1"/>
    <property type="molecule type" value="Genomic_DNA"/>
</dbReference>
<keyword evidence="3" id="KW-0732">Signal</keyword>
<dbReference type="Pfam" id="PF03958">
    <property type="entry name" value="Secretin_N"/>
    <property type="match status" value="1"/>
</dbReference>
<evidence type="ECO:0000256" key="3">
    <source>
        <dbReference type="ARBA" id="ARBA00022729"/>
    </source>
</evidence>
<keyword evidence="12" id="KW-1185">Reference proteome</keyword>
<dbReference type="RefSeq" id="WP_129208445.1">
    <property type="nucleotide sequence ID" value="NZ_BMGU01000003.1"/>
</dbReference>
<dbReference type="Gene3D" id="3.30.1370.120">
    <property type="match status" value="1"/>
</dbReference>
<evidence type="ECO:0000256" key="4">
    <source>
        <dbReference type="ARBA" id="ARBA00023136"/>
    </source>
</evidence>
<dbReference type="PRINTS" id="PR00811">
    <property type="entry name" value="BCTERIALGSPD"/>
</dbReference>
<evidence type="ECO:0000256" key="8">
    <source>
        <dbReference type="RuleBase" id="RU004004"/>
    </source>
</evidence>
<accession>A0A4Q1SDS5</accession>
<evidence type="ECO:0000256" key="9">
    <source>
        <dbReference type="SAM" id="MobiDB-lite"/>
    </source>
</evidence>
<evidence type="ECO:0000313" key="11">
    <source>
        <dbReference type="EMBL" id="RXS95247.1"/>
    </source>
</evidence>
<dbReference type="PROSITE" id="PS50005">
    <property type="entry name" value="TPR"/>
    <property type="match status" value="1"/>
</dbReference>
<dbReference type="InterPro" id="IPR011662">
    <property type="entry name" value="Secretin/TonB_short_N"/>
</dbReference>